<dbReference type="GeneID" id="98568110"/>
<feature type="transmembrane region" description="Helical" evidence="1">
    <location>
        <begin position="267"/>
        <end position="286"/>
    </location>
</feature>
<dbReference type="Pfam" id="PF19484">
    <property type="entry name" value="DUF6020"/>
    <property type="match status" value="1"/>
</dbReference>
<protein>
    <recommendedName>
        <fullName evidence="4">Glycosyltransferase RgtA/B/C/D-like domain-containing protein</fullName>
    </recommendedName>
</protein>
<keyword evidence="1" id="KW-1133">Transmembrane helix</keyword>
<dbReference type="OrthoDB" id="2143989at2"/>
<dbReference type="InterPro" id="IPR046062">
    <property type="entry name" value="DUF6020"/>
</dbReference>
<dbReference type="Proteomes" id="UP000287239">
    <property type="component" value="Unassembled WGS sequence"/>
</dbReference>
<comment type="caution">
    <text evidence="2">The sequence shown here is derived from an EMBL/GenBank/DDBJ whole genome shotgun (WGS) entry which is preliminary data.</text>
</comment>
<gene>
    <name evidence="2" type="ORF">CBF35_06985</name>
</gene>
<keyword evidence="1" id="KW-0472">Membrane</keyword>
<feature type="transmembrane region" description="Helical" evidence="1">
    <location>
        <begin position="575"/>
        <end position="595"/>
    </location>
</feature>
<feature type="transmembrane region" description="Helical" evidence="1">
    <location>
        <begin position="49"/>
        <end position="68"/>
    </location>
</feature>
<dbReference type="RefSeq" id="WP_126779497.1">
    <property type="nucleotide sequence ID" value="NZ_NGJU01000009.1"/>
</dbReference>
<feature type="transmembrane region" description="Helical" evidence="1">
    <location>
        <begin position="550"/>
        <end position="568"/>
    </location>
</feature>
<accession>A0A429ZPX2</accession>
<feature type="transmembrane region" description="Helical" evidence="1">
    <location>
        <begin position="339"/>
        <end position="355"/>
    </location>
</feature>
<keyword evidence="3" id="KW-1185">Reference proteome</keyword>
<feature type="transmembrane region" description="Helical" evidence="1">
    <location>
        <begin position="234"/>
        <end position="255"/>
    </location>
</feature>
<feature type="transmembrane region" description="Helical" evidence="1">
    <location>
        <begin position="362"/>
        <end position="383"/>
    </location>
</feature>
<sequence length="625" mass="71456">MKKKVVIFFIVLSLSLSIQKPVINAIEYNSIDSQFLALIYHFLANFTNSIKYSPLSILLLSFGVYFIMNKTKSLKITSTSLIQKILSLFLAVMTLIGSVYASNIESITIAFAGIVQLTKSGIIMTGWFFIFEISQLFLTTIIKTGIPNIKQPTFLKSIISRYQKKPFTTATIVLTIMWLPLLILNYPGIIMGDSLQQITQFFGFVPLRSDNPILSTVFISAFVKLGQFLGSANFGIFLHSIVQSAILVLSLAFSLKLIQRFGKSESFTFYMTFLLGFLPIISGLINVATKDLLFSASFLVFIVSLAIYLHDQNYFWKHRTYLITIGSILIGILLRKNSLYVAILSLLVVLVSALLRRSVKNYRIVLIVMGSISLAVVMDNALVKLAGANNETLRRESLSVVFQQTARYAHYYDEEITLAEKETINKVLDYDKIKNVYNPRISDPVKATHLESASSQEMKDYLNLWFKQFKNHPLVYLEATLNQNYSFFYLEKNPNVYYLFLTDAYRRNTPIRIQYYEDLGFKENKQVKDFQLVKKYYYQLFDKLPVLSQLNNVAFYIILLMMIMVFSIQKKKNKTLVLLIPLIALFLSLLAGPVVTGYVRYLIPFVMCGPLVFAFSIWENRQPSP</sequence>
<evidence type="ECO:0000313" key="2">
    <source>
        <dbReference type="EMBL" id="RST95708.1"/>
    </source>
</evidence>
<keyword evidence="1" id="KW-0812">Transmembrane</keyword>
<feature type="transmembrane region" description="Helical" evidence="1">
    <location>
        <begin position="167"/>
        <end position="186"/>
    </location>
</feature>
<feature type="transmembrane region" description="Helical" evidence="1">
    <location>
        <begin position="601"/>
        <end position="618"/>
    </location>
</feature>
<reference evidence="2 3" key="1">
    <citation type="submission" date="2017-05" db="EMBL/GenBank/DDBJ databases">
        <title>Vagococcus spp. assemblies.</title>
        <authorList>
            <person name="Gulvik C.A."/>
        </authorList>
    </citation>
    <scope>NUCLEOTIDE SEQUENCE [LARGE SCALE GENOMIC DNA]</scope>
    <source>
        <strain evidence="2 3">NCFB 2777</strain>
    </source>
</reference>
<proteinExistence type="predicted"/>
<name>A0A429ZPX2_9ENTE</name>
<dbReference type="EMBL" id="NGJU01000009">
    <property type="protein sequence ID" value="RST95708.1"/>
    <property type="molecule type" value="Genomic_DNA"/>
</dbReference>
<feature type="transmembrane region" description="Helical" evidence="1">
    <location>
        <begin position="316"/>
        <end position="333"/>
    </location>
</feature>
<evidence type="ECO:0000256" key="1">
    <source>
        <dbReference type="SAM" id="Phobius"/>
    </source>
</evidence>
<dbReference type="AlphaFoldDB" id="A0A429ZPX2"/>
<feature type="transmembrane region" description="Helical" evidence="1">
    <location>
        <begin position="292"/>
        <end position="309"/>
    </location>
</feature>
<evidence type="ECO:0008006" key="4">
    <source>
        <dbReference type="Google" id="ProtNLM"/>
    </source>
</evidence>
<evidence type="ECO:0000313" key="3">
    <source>
        <dbReference type="Proteomes" id="UP000287239"/>
    </source>
</evidence>
<organism evidence="2 3">
    <name type="scientific">Vagococcus salmoninarum</name>
    <dbReference type="NCBI Taxonomy" id="2739"/>
    <lineage>
        <taxon>Bacteria</taxon>
        <taxon>Bacillati</taxon>
        <taxon>Bacillota</taxon>
        <taxon>Bacilli</taxon>
        <taxon>Lactobacillales</taxon>
        <taxon>Enterococcaceae</taxon>
        <taxon>Vagococcus</taxon>
    </lineage>
</organism>
<feature type="transmembrane region" description="Helical" evidence="1">
    <location>
        <begin position="88"/>
        <end position="115"/>
    </location>
</feature>